<organism evidence="2">
    <name type="scientific">bioreactor metagenome</name>
    <dbReference type="NCBI Taxonomy" id="1076179"/>
    <lineage>
        <taxon>unclassified sequences</taxon>
        <taxon>metagenomes</taxon>
        <taxon>ecological metagenomes</taxon>
    </lineage>
</organism>
<evidence type="ECO:0000313" key="2">
    <source>
        <dbReference type="EMBL" id="MPL90464.1"/>
    </source>
</evidence>
<feature type="compositionally biased region" description="Basic and acidic residues" evidence="1">
    <location>
        <begin position="176"/>
        <end position="187"/>
    </location>
</feature>
<dbReference type="AlphaFoldDB" id="A0A644VGE3"/>
<feature type="region of interest" description="Disordered" evidence="1">
    <location>
        <begin position="109"/>
        <end position="195"/>
    </location>
</feature>
<gene>
    <name evidence="2" type="ORF">SDC9_36514</name>
</gene>
<evidence type="ECO:0000256" key="1">
    <source>
        <dbReference type="SAM" id="MobiDB-lite"/>
    </source>
</evidence>
<protein>
    <submittedName>
        <fullName evidence="2">Uncharacterized protein</fullName>
    </submittedName>
</protein>
<reference evidence="2" key="1">
    <citation type="submission" date="2019-08" db="EMBL/GenBank/DDBJ databases">
        <authorList>
            <person name="Kucharzyk K."/>
            <person name="Murdoch R.W."/>
            <person name="Higgins S."/>
            <person name="Loffler F."/>
        </authorList>
    </citation>
    <scope>NUCLEOTIDE SEQUENCE</scope>
</reference>
<name>A0A644VGE3_9ZZZZ</name>
<feature type="compositionally biased region" description="Basic residues" evidence="1">
    <location>
        <begin position="61"/>
        <end position="70"/>
    </location>
</feature>
<comment type="caution">
    <text evidence="2">The sequence shown here is derived from an EMBL/GenBank/DDBJ whole genome shotgun (WGS) entry which is preliminary data.</text>
</comment>
<accession>A0A644VGE3</accession>
<feature type="compositionally biased region" description="Basic and acidic residues" evidence="1">
    <location>
        <begin position="1"/>
        <end position="14"/>
    </location>
</feature>
<dbReference type="EMBL" id="VSSQ01000304">
    <property type="protein sequence ID" value="MPL90464.1"/>
    <property type="molecule type" value="Genomic_DNA"/>
</dbReference>
<sequence>MDRTEGPGCGERHLLGAGQRIGPVDAERHRRKRPEQQRLFEIGPARDLWRDPGAAREIERHHVHRPRRRGLGQPLGHLGGRGHEAAVAPAAGDIARLQLQHREIGADKIVKPDEGKPVEIGVEAVGEERQSTRRQRHRPRDLGREPGQRQRKTGAEEEAVEVALAAVRKAHAAAGDGRDPGTHRDPALGDGGQEALALGDAGHEDIGIGGKGAILLGRARGLQDLRLERRRGRSGPARALEGGGAGEEHMLGRHPGDQLRQHVALAPRTERHPRPGLCQRRRDLERADRTAGDQHRGVAIARHAAELARMAGAELAREGLEPRHLRDRAAQVAARGDDDAVETLGPGLAAAARADLPPAGFSPSQLFDPGAEADRGAQAEPVAVAVKIAVHVLPARVGRRARRMIEIGKRRHHPAGVGDHAGPGGAVEPVRVPLPAKIARSLEQGGREAARPEPARGDKPGGPGADDCDRGAGCGRMGHLSLR</sequence>
<feature type="region of interest" description="Disordered" evidence="1">
    <location>
        <begin position="408"/>
        <end position="483"/>
    </location>
</feature>
<proteinExistence type="predicted"/>
<feature type="region of interest" description="Disordered" evidence="1">
    <location>
        <begin position="1"/>
        <end position="39"/>
    </location>
</feature>
<feature type="region of interest" description="Disordered" evidence="1">
    <location>
        <begin position="57"/>
        <end position="82"/>
    </location>
</feature>
<feature type="compositionally biased region" description="Basic and acidic residues" evidence="1">
    <location>
        <begin position="445"/>
        <end position="459"/>
    </location>
</feature>